<dbReference type="EnsemblPlants" id="AET7Gv20089000.1">
    <property type="protein sequence ID" value="AET7Gv20089000.1"/>
    <property type="gene ID" value="AET7Gv20089000"/>
</dbReference>
<name>A0A453QFC1_AEGTS</name>
<evidence type="ECO:0000259" key="1">
    <source>
        <dbReference type="Pfam" id="PF10551"/>
    </source>
</evidence>
<dbReference type="Pfam" id="PF10551">
    <property type="entry name" value="MULE"/>
    <property type="match status" value="1"/>
</dbReference>
<dbReference type="STRING" id="200361.A0A453QFC1"/>
<keyword evidence="3" id="KW-1185">Reference proteome</keyword>
<reference evidence="2" key="5">
    <citation type="journal article" date="2021" name="G3 (Bethesda)">
        <title>Aegilops tauschii genome assembly Aet v5.0 features greater sequence contiguity and improved annotation.</title>
        <authorList>
            <person name="Wang L."/>
            <person name="Zhu T."/>
            <person name="Rodriguez J.C."/>
            <person name="Deal K.R."/>
            <person name="Dubcovsky J."/>
            <person name="McGuire P.E."/>
            <person name="Lux T."/>
            <person name="Spannagl M."/>
            <person name="Mayer K.F.X."/>
            <person name="Baldrich P."/>
            <person name="Meyers B.C."/>
            <person name="Huo N."/>
            <person name="Gu Y.Q."/>
            <person name="Zhou H."/>
            <person name="Devos K.M."/>
            <person name="Bennetzen J.L."/>
            <person name="Unver T."/>
            <person name="Budak H."/>
            <person name="Gulick P.J."/>
            <person name="Galiba G."/>
            <person name="Kalapos B."/>
            <person name="Nelson D.R."/>
            <person name="Li P."/>
            <person name="You F.M."/>
            <person name="Luo M.C."/>
            <person name="Dvorak J."/>
        </authorList>
    </citation>
    <scope>NUCLEOTIDE SEQUENCE [LARGE SCALE GENOMIC DNA]</scope>
    <source>
        <strain evidence="2">cv. AL8/78</strain>
    </source>
</reference>
<dbReference type="Gramene" id="AET7Gv20089000.1">
    <property type="protein sequence ID" value="AET7Gv20089000.1"/>
    <property type="gene ID" value="AET7Gv20089000"/>
</dbReference>
<dbReference type="Proteomes" id="UP000015105">
    <property type="component" value="Chromosome 7D"/>
</dbReference>
<feature type="domain" description="MULE transposase" evidence="1">
    <location>
        <begin position="45"/>
        <end position="118"/>
    </location>
</feature>
<reference evidence="2" key="4">
    <citation type="submission" date="2019-03" db="UniProtKB">
        <authorList>
            <consortium name="EnsemblPlants"/>
        </authorList>
    </citation>
    <scope>IDENTIFICATION</scope>
</reference>
<dbReference type="PANTHER" id="PTHR47718">
    <property type="entry name" value="OS01G0519700 PROTEIN"/>
    <property type="match status" value="1"/>
</dbReference>
<dbReference type="InterPro" id="IPR018289">
    <property type="entry name" value="MULE_transposase_dom"/>
</dbReference>
<evidence type="ECO:0000313" key="2">
    <source>
        <dbReference type="EnsemblPlants" id="AET7Gv20089000.1"/>
    </source>
</evidence>
<organism evidence="2 3">
    <name type="scientific">Aegilops tauschii subsp. strangulata</name>
    <name type="common">Goatgrass</name>
    <dbReference type="NCBI Taxonomy" id="200361"/>
    <lineage>
        <taxon>Eukaryota</taxon>
        <taxon>Viridiplantae</taxon>
        <taxon>Streptophyta</taxon>
        <taxon>Embryophyta</taxon>
        <taxon>Tracheophyta</taxon>
        <taxon>Spermatophyta</taxon>
        <taxon>Magnoliopsida</taxon>
        <taxon>Liliopsida</taxon>
        <taxon>Poales</taxon>
        <taxon>Poaceae</taxon>
        <taxon>BOP clade</taxon>
        <taxon>Pooideae</taxon>
        <taxon>Triticodae</taxon>
        <taxon>Triticeae</taxon>
        <taxon>Triticinae</taxon>
        <taxon>Aegilops</taxon>
    </lineage>
</organism>
<accession>A0A453QFC1</accession>
<protein>
    <recommendedName>
        <fullName evidence="1">MULE transposase domain-containing protein</fullName>
    </recommendedName>
</protein>
<reference evidence="2" key="3">
    <citation type="journal article" date="2017" name="Nature">
        <title>Genome sequence of the progenitor of the wheat D genome Aegilops tauschii.</title>
        <authorList>
            <person name="Luo M.C."/>
            <person name="Gu Y.Q."/>
            <person name="Puiu D."/>
            <person name="Wang H."/>
            <person name="Twardziok S.O."/>
            <person name="Deal K.R."/>
            <person name="Huo N."/>
            <person name="Zhu T."/>
            <person name="Wang L."/>
            <person name="Wang Y."/>
            <person name="McGuire P.E."/>
            <person name="Liu S."/>
            <person name="Long H."/>
            <person name="Ramasamy R.K."/>
            <person name="Rodriguez J.C."/>
            <person name="Van S.L."/>
            <person name="Yuan L."/>
            <person name="Wang Z."/>
            <person name="Xia Z."/>
            <person name="Xiao L."/>
            <person name="Anderson O.D."/>
            <person name="Ouyang S."/>
            <person name="Liang Y."/>
            <person name="Zimin A.V."/>
            <person name="Pertea G."/>
            <person name="Qi P."/>
            <person name="Bennetzen J.L."/>
            <person name="Dai X."/>
            <person name="Dawson M.W."/>
            <person name="Muller H.G."/>
            <person name="Kugler K."/>
            <person name="Rivarola-Duarte L."/>
            <person name="Spannagl M."/>
            <person name="Mayer K.F.X."/>
            <person name="Lu F.H."/>
            <person name="Bevan M.W."/>
            <person name="Leroy P."/>
            <person name="Li P."/>
            <person name="You F.M."/>
            <person name="Sun Q."/>
            <person name="Liu Z."/>
            <person name="Lyons E."/>
            <person name="Wicker T."/>
            <person name="Salzberg S.L."/>
            <person name="Devos K.M."/>
            <person name="Dvorak J."/>
        </authorList>
    </citation>
    <scope>NUCLEOTIDE SEQUENCE [LARGE SCALE GENOMIC DNA]</scope>
    <source>
        <strain evidence="2">cv. AL8/78</strain>
    </source>
</reference>
<evidence type="ECO:0000313" key="3">
    <source>
        <dbReference type="Proteomes" id="UP000015105"/>
    </source>
</evidence>
<dbReference type="AlphaFoldDB" id="A0A453QFC1"/>
<reference evidence="3" key="2">
    <citation type="journal article" date="2017" name="Nat. Plants">
        <title>The Aegilops tauschii genome reveals multiple impacts of transposons.</title>
        <authorList>
            <person name="Zhao G."/>
            <person name="Zou C."/>
            <person name="Li K."/>
            <person name="Wang K."/>
            <person name="Li T."/>
            <person name="Gao L."/>
            <person name="Zhang X."/>
            <person name="Wang H."/>
            <person name="Yang Z."/>
            <person name="Liu X."/>
            <person name="Jiang W."/>
            <person name="Mao L."/>
            <person name="Kong X."/>
            <person name="Jiao Y."/>
            <person name="Jia J."/>
        </authorList>
    </citation>
    <scope>NUCLEOTIDE SEQUENCE [LARGE SCALE GENOMIC DNA]</scope>
    <source>
        <strain evidence="3">cv. AL8/78</strain>
    </source>
</reference>
<reference evidence="3" key="1">
    <citation type="journal article" date="2014" name="Science">
        <title>Ancient hybridizations among the ancestral genomes of bread wheat.</title>
        <authorList>
            <consortium name="International Wheat Genome Sequencing Consortium,"/>
            <person name="Marcussen T."/>
            <person name="Sandve S.R."/>
            <person name="Heier L."/>
            <person name="Spannagl M."/>
            <person name="Pfeifer M."/>
            <person name="Jakobsen K.S."/>
            <person name="Wulff B.B."/>
            <person name="Steuernagel B."/>
            <person name="Mayer K.F."/>
            <person name="Olsen O.A."/>
        </authorList>
    </citation>
    <scope>NUCLEOTIDE SEQUENCE [LARGE SCALE GENOMIC DNA]</scope>
    <source>
        <strain evidence="3">cv. AL8/78</strain>
    </source>
</reference>
<dbReference type="PANTHER" id="PTHR47718:SF13">
    <property type="entry name" value="OS09G0290500 PROTEIN"/>
    <property type="match status" value="1"/>
</dbReference>
<sequence>MHMMARRERDVDFFFKYLVDEHGHLKGLFWADSQSRLDYEAFGDVIVFDSTYRTNKYNLPFVPFVGLNHHRSTVIFGCGIISHETSQAYEWMLRTFSDCMAQKHPISVITDGDLAMQRQSGWSGQTQTIDYVYGTFNRTLYAICMMTT</sequence>
<proteinExistence type="predicted"/>